<protein>
    <submittedName>
        <fullName evidence="1">Unannotated protein</fullName>
    </submittedName>
</protein>
<gene>
    <name evidence="1" type="ORF">UFOPK3046_00156</name>
</gene>
<organism evidence="1">
    <name type="scientific">freshwater metagenome</name>
    <dbReference type="NCBI Taxonomy" id="449393"/>
    <lineage>
        <taxon>unclassified sequences</taxon>
        <taxon>metagenomes</taxon>
        <taxon>ecological metagenomes</taxon>
    </lineage>
</organism>
<evidence type="ECO:0000313" key="1">
    <source>
        <dbReference type="EMBL" id="CAB4794668.1"/>
    </source>
</evidence>
<dbReference type="AlphaFoldDB" id="A0A6J6XHF9"/>
<dbReference type="EMBL" id="CAFAAQ010000006">
    <property type="protein sequence ID" value="CAB4794668.1"/>
    <property type="molecule type" value="Genomic_DNA"/>
</dbReference>
<accession>A0A6J6XHF9</accession>
<sequence length="35" mass="3668">MLLILLAGAVGGLIGIGLSRSARYELRDVISKVRG</sequence>
<proteinExistence type="predicted"/>
<name>A0A6J6XHF9_9ZZZZ</name>
<reference evidence="1" key="1">
    <citation type="submission" date="2020-05" db="EMBL/GenBank/DDBJ databases">
        <authorList>
            <person name="Chiriac C."/>
            <person name="Salcher M."/>
            <person name="Ghai R."/>
            <person name="Kavagutti S V."/>
        </authorList>
    </citation>
    <scope>NUCLEOTIDE SEQUENCE</scope>
</reference>